<dbReference type="AlphaFoldDB" id="A0A414ZM81"/>
<dbReference type="CDD" id="cd00093">
    <property type="entry name" value="HTH_XRE"/>
    <property type="match status" value="1"/>
</dbReference>
<dbReference type="SUPFAM" id="SSF47413">
    <property type="entry name" value="lambda repressor-like DNA-binding domains"/>
    <property type="match status" value="1"/>
</dbReference>
<dbReference type="EMBL" id="WKQP01000005">
    <property type="protein sequence ID" value="MSC59462.1"/>
    <property type="molecule type" value="Genomic_DNA"/>
</dbReference>
<evidence type="ECO:0000313" key="4">
    <source>
        <dbReference type="EMBL" id="RHI23621.1"/>
    </source>
</evidence>
<organism evidence="4 5">
    <name type="scientific">Agathobacter rectalis</name>
    <dbReference type="NCBI Taxonomy" id="39491"/>
    <lineage>
        <taxon>Bacteria</taxon>
        <taxon>Bacillati</taxon>
        <taxon>Bacillota</taxon>
        <taxon>Clostridia</taxon>
        <taxon>Lachnospirales</taxon>
        <taxon>Lachnospiraceae</taxon>
        <taxon>Agathobacter</taxon>
    </lineage>
</organism>
<evidence type="ECO:0000313" key="5">
    <source>
        <dbReference type="Proteomes" id="UP000285865"/>
    </source>
</evidence>
<protein>
    <submittedName>
        <fullName evidence="2">Helix-turn-helix domain-containing protein</fullName>
    </submittedName>
    <submittedName>
        <fullName evidence="4">XRE family transcriptional regulator</fullName>
    </submittedName>
</protein>
<gene>
    <name evidence="4" type="ORF">DW172_05945</name>
    <name evidence="3" type="ORF">DWV78_11405</name>
    <name evidence="2" type="ORF">GKE07_04400</name>
</gene>
<reference evidence="2 7" key="2">
    <citation type="journal article" date="2019" name="Nat. Med.">
        <title>A library of human gut bacterial isolates paired with longitudinal multiomics data enables mechanistic microbiome research.</title>
        <authorList>
            <person name="Poyet M."/>
            <person name="Groussin M."/>
            <person name="Gibbons S.M."/>
            <person name="Avila-Pacheco J."/>
            <person name="Jiang X."/>
            <person name="Kearney S.M."/>
            <person name="Perrotta A.R."/>
            <person name="Berdy B."/>
            <person name="Zhao S."/>
            <person name="Lieberman T.D."/>
            <person name="Swanson P.K."/>
            <person name="Smith M."/>
            <person name="Roesemann S."/>
            <person name="Alexander J.E."/>
            <person name="Rich S.A."/>
            <person name="Livny J."/>
            <person name="Vlamakis H."/>
            <person name="Clish C."/>
            <person name="Bullock K."/>
            <person name="Deik A."/>
            <person name="Scott J."/>
            <person name="Pierce K.A."/>
            <person name="Xavier R.J."/>
            <person name="Alm E.J."/>
        </authorList>
    </citation>
    <scope>NUCLEOTIDE SEQUENCE [LARGE SCALE GENOMIC DNA]</scope>
    <source>
        <strain evidence="2 7">BIOML-A11</strain>
    </source>
</reference>
<dbReference type="RefSeq" id="WP_118257476.1">
    <property type="nucleotide sequence ID" value="NZ_QRKN01000003.1"/>
</dbReference>
<feature type="domain" description="HTH cro/C1-type" evidence="1">
    <location>
        <begin position="21"/>
        <end position="75"/>
    </location>
</feature>
<dbReference type="Proteomes" id="UP000285865">
    <property type="component" value="Unassembled WGS sequence"/>
</dbReference>
<dbReference type="Pfam" id="PF13443">
    <property type="entry name" value="HTH_26"/>
    <property type="match status" value="1"/>
</dbReference>
<dbReference type="GO" id="GO:0003677">
    <property type="term" value="F:DNA binding"/>
    <property type="evidence" value="ECO:0007669"/>
    <property type="project" value="InterPro"/>
</dbReference>
<dbReference type="Proteomes" id="UP000479563">
    <property type="component" value="Unassembled WGS sequence"/>
</dbReference>
<accession>A0A414ZM81</accession>
<dbReference type="EMBL" id="QSAE01000038">
    <property type="protein sequence ID" value="RGW39004.1"/>
    <property type="molecule type" value="Genomic_DNA"/>
</dbReference>
<evidence type="ECO:0000259" key="1">
    <source>
        <dbReference type="PROSITE" id="PS50943"/>
    </source>
</evidence>
<reference evidence="5 6" key="1">
    <citation type="submission" date="2018-08" db="EMBL/GenBank/DDBJ databases">
        <title>A genome reference for cultivated species of the human gut microbiota.</title>
        <authorList>
            <person name="Zou Y."/>
            <person name="Xue W."/>
            <person name="Luo G."/>
        </authorList>
    </citation>
    <scope>NUCLEOTIDE SEQUENCE [LARGE SCALE GENOMIC DNA]</scope>
    <source>
        <strain evidence="3 6">AF12-8</strain>
        <strain evidence="4 5">AM16-11</strain>
    </source>
</reference>
<proteinExistence type="predicted"/>
<dbReference type="Proteomes" id="UP000286581">
    <property type="component" value="Unassembled WGS sequence"/>
</dbReference>
<evidence type="ECO:0000313" key="3">
    <source>
        <dbReference type="EMBL" id="RGW39004.1"/>
    </source>
</evidence>
<evidence type="ECO:0000313" key="7">
    <source>
        <dbReference type="Proteomes" id="UP000479563"/>
    </source>
</evidence>
<evidence type="ECO:0000313" key="2">
    <source>
        <dbReference type="EMBL" id="MSC59462.1"/>
    </source>
</evidence>
<evidence type="ECO:0000313" key="6">
    <source>
        <dbReference type="Proteomes" id="UP000286581"/>
    </source>
</evidence>
<dbReference type="EMBL" id="QRKN01000003">
    <property type="protein sequence ID" value="RHI23621.1"/>
    <property type="molecule type" value="Genomic_DNA"/>
</dbReference>
<dbReference type="InterPro" id="IPR001387">
    <property type="entry name" value="Cro/C1-type_HTH"/>
</dbReference>
<dbReference type="Gene3D" id="1.10.260.40">
    <property type="entry name" value="lambda repressor-like DNA-binding domains"/>
    <property type="match status" value="1"/>
</dbReference>
<sequence>MTWTDFNEYNSDVQFQIGQRIQKLRIDKKIAAVDLAAVLDIQSNQMSRIENGRANCTVPQLYVISQILGCSVDYLLFGKQYLTISQEQADSIKGLIETFTK</sequence>
<dbReference type="PROSITE" id="PS50943">
    <property type="entry name" value="HTH_CROC1"/>
    <property type="match status" value="1"/>
</dbReference>
<dbReference type="InterPro" id="IPR010982">
    <property type="entry name" value="Lambda_DNA-bd_dom_sf"/>
</dbReference>
<comment type="caution">
    <text evidence="4">The sequence shown here is derived from an EMBL/GenBank/DDBJ whole genome shotgun (WGS) entry which is preliminary data.</text>
</comment>
<dbReference type="SMART" id="SM00530">
    <property type="entry name" value="HTH_XRE"/>
    <property type="match status" value="1"/>
</dbReference>
<name>A0A414ZM81_9FIRM</name>